<accession>A0A9N8JRD0</accession>
<keyword evidence="2" id="KW-1185">Reference proteome</keyword>
<dbReference type="AlphaFoldDB" id="A0A9N8JRD0"/>
<comment type="caution">
    <text evidence="1">The sequence shown here is derived from an EMBL/GenBank/DDBJ whole genome shotgun (WGS) entry which is preliminary data.</text>
</comment>
<proteinExistence type="predicted"/>
<name>A0A9N8JRD0_9PEZI</name>
<dbReference type="Proteomes" id="UP000716446">
    <property type="component" value="Unassembled WGS sequence"/>
</dbReference>
<dbReference type="EMBL" id="CAIJEN010000014">
    <property type="protein sequence ID" value="CAD0093238.1"/>
    <property type="molecule type" value="Genomic_DNA"/>
</dbReference>
<evidence type="ECO:0000313" key="2">
    <source>
        <dbReference type="Proteomes" id="UP000716446"/>
    </source>
</evidence>
<evidence type="ECO:0000313" key="1">
    <source>
        <dbReference type="EMBL" id="CAD0093238.1"/>
    </source>
</evidence>
<gene>
    <name evidence="1" type="ORF">AWRI4619_LOCUS7701</name>
</gene>
<protein>
    <submittedName>
        <fullName evidence="1">Uncharacterized protein</fullName>
    </submittedName>
</protein>
<organism evidence="1 2">
    <name type="scientific">Aureobasidium vineae</name>
    <dbReference type="NCBI Taxonomy" id="2773715"/>
    <lineage>
        <taxon>Eukaryota</taxon>
        <taxon>Fungi</taxon>
        <taxon>Dikarya</taxon>
        <taxon>Ascomycota</taxon>
        <taxon>Pezizomycotina</taxon>
        <taxon>Dothideomycetes</taxon>
        <taxon>Dothideomycetidae</taxon>
        <taxon>Dothideales</taxon>
        <taxon>Saccotheciaceae</taxon>
        <taxon>Aureobasidium</taxon>
    </lineage>
</organism>
<reference evidence="1" key="1">
    <citation type="submission" date="2020-06" db="EMBL/GenBank/DDBJ databases">
        <authorList>
            <person name="Onetto C."/>
        </authorList>
    </citation>
    <scope>NUCLEOTIDE SEQUENCE</scope>
</reference>
<feature type="non-terminal residue" evidence="1">
    <location>
        <position position="1"/>
    </location>
</feature>
<sequence>MVVNPRGGSLYVPVHDVCLTLADRFIRSASTSNDFETTSAAITSELKLWEVSCRRLNQIGTAEIAEEPHDFFVPSGTRSSSPWELDPYDLDEVASAHVLLVANPLEVPNITQSILNNLRMIPDTELQSNQKRDESCELLVEDTAFPWWWDLDTGSIRAKQRSGHWDWESLIRSLSQPDIHISSDDSLQLPISLRNR</sequence>